<evidence type="ECO:0000256" key="8">
    <source>
        <dbReference type="ARBA" id="ARBA00023204"/>
    </source>
</evidence>
<keyword evidence="3" id="KW-0479">Metal-binding</keyword>
<dbReference type="InterPro" id="IPR023170">
    <property type="entry name" value="HhH_base_excis_C"/>
</dbReference>
<dbReference type="EMBL" id="AGXA01000007">
    <property type="protein sequence ID" value="EKU94010.1"/>
    <property type="molecule type" value="Genomic_DNA"/>
</dbReference>
<evidence type="ECO:0000256" key="10">
    <source>
        <dbReference type="HAMAP-Rule" id="MF_00942"/>
    </source>
</evidence>
<dbReference type="PANTHER" id="PTHR10359:SF18">
    <property type="entry name" value="ENDONUCLEASE III"/>
    <property type="match status" value="1"/>
</dbReference>
<keyword evidence="10" id="KW-0238">DNA-binding</keyword>
<comment type="cofactor">
    <cofactor evidence="10">
        <name>[4Fe-4S] cluster</name>
        <dbReference type="ChEBI" id="CHEBI:49883"/>
    </cofactor>
    <text evidence="10">Binds 1 [4Fe-4S] cluster.</text>
</comment>
<dbReference type="InterPro" id="IPR005759">
    <property type="entry name" value="Nth"/>
</dbReference>
<evidence type="ECO:0000256" key="2">
    <source>
        <dbReference type="ARBA" id="ARBA00022485"/>
    </source>
</evidence>
<keyword evidence="2" id="KW-0004">4Fe-4S</keyword>
<dbReference type="InterPro" id="IPR011257">
    <property type="entry name" value="DNA_glycosylase"/>
</dbReference>
<dbReference type="GO" id="GO:0003677">
    <property type="term" value="F:DNA binding"/>
    <property type="evidence" value="ECO:0007669"/>
    <property type="project" value="UniProtKB-UniRule"/>
</dbReference>
<dbReference type="Pfam" id="PF00633">
    <property type="entry name" value="HHH"/>
    <property type="match status" value="1"/>
</dbReference>
<evidence type="ECO:0000256" key="4">
    <source>
        <dbReference type="ARBA" id="ARBA00022763"/>
    </source>
</evidence>
<evidence type="ECO:0000256" key="3">
    <source>
        <dbReference type="ARBA" id="ARBA00022723"/>
    </source>
</evidence>
<keyword evidence="12" id="KW-0540">Nuclease</keyword>
<dbReference type="InterPro" id="IPR003265">
    <property type="entry name" value="HhH-GPD_domain"/>
</dbReference>
<dbReference type="GO" id="GO:0006285">
    <property type="term" value="P:base-excision repair, AP site formation"/>
    <property type="evidence" value="ECO:0007669"/>
    <property type="project" value="TreeGrafter"/>
</dbReference>
<dbReference type="HOGENOM" id="CLU_012862_3_0_9"/>
<evidence type="ECO:0000259" key="11">
    <source>
        <dbReference type="SMART" id="SM00478"/>
    </source>
</evidence>
<dbReference type="Proteomes" id="UP000009875">
    <property type="component" value="Unassembled WGS sequence"/>
</dbReference>
<evidence type="ECO:0000313" key="12">
    <source>
        <dbReference type="EMBL" id="EKU94010.1"/>
    </source>
</evidence>
<dbReference type="eggNOG" id="COG0177">
    <property type="taxonomic scope" value="Bacteria"/>
</dbReference>
<dbReference type="GO" id="GO:0140078">
    <property type="term" value="F:class I DNA-(apurinic or apyrimidinic site) endonuclease activity"/>
    <property type="evidence" value="ECO:0007669"/>
    <property type="project" value="UniProtKB-EC"/>
</dbReference>
<keyword evidence="7" id="KW-0411">Iron-sulfur</keyword>
<evidence type="ECO:0000256" key="1">
    <source>
        <dbReference type="ARBA" id="ARBA00008343"/>
    </source>
</evidence>
<reference evidence="12 13" key="1">
    <citation type="submission" date="2012-09" db="EMBL/GenBank/DDBJ databases">
        <title>The Genome Sequence of Alloiococcus otitis ATCC 51267.</title>
        <authorList>
            <consortium name="The Broad Institute Genome Sequencing Platform"/>
            <person name="Earl A."/>
            <person name="Ward D."/>
            <person name="Feldgarden M."/>
            <person name="Gevers D."/>
            <person name="Huys G."/>
            <person name="Walker B."/>
            <person name="Young S.K."/>
            <person name="Zeng Q."/>
            <person name="Gargeya S."/>
            <person name="Fitzgerald M."/>
            <person name="Haas B."/>
            <person name="Abouelleil A."/>
            <person name="Alvarado L."/>
            <person name="Arachchi H.M."/>
            <person name="Berlin A.M."/>
            <person name="Chapman S.B."/>
            <person name="Goldberg J."/>
            <person name="Griggs A."/>
            <person name="Gujja S."/>
            <person name="Hansen M."/>
            <person name="Howarth C."/>
            <person name="Imamovic A."/>
            <person name="Larimer J."/>
            <person name="McCowen C."/>
            <person name="Montmayeur A."/>
            <person name="Murphy C."/>
            <person name="Neiman D."/>
            <person name="Pearson M."/>
            <person name="Priest M."/>
            <person name="Roberts A."/>
            <person name="Saif S."/>
            <person name="Shea T."/>
            <person name="Sisk P."/>
            <person name="Sykes S."/>
            <person name="Wortman J."/>
            <person name="Nusbaum C."/>
            <person name="Birren B."/>
        </authorList>
    </citation>
    <scope>NUCLEOTIDE SEQUENCE [LARGE SCALE GENOMIC DNA]</scope>
    <source>
        <strain evidence="12 13">ATCC 51267</strain>
    </source>
</reference>
<dbReference type="STRING" id="883081.HMPREF9698_00490"/>
<keyword evidence="5 10" id="KW-0378">Hydrolase</keyword>
<dbReference type="AlphaFoldDB" id="K9EXP7"/>
<dbReference type="Gene3D" id="1.10.340.30">
    <property type="entry name" value="Hypothetical protein, domain 2"/>
    <property type="match status" value="1"/>
</dbReference>
<accession>K9EXP7</accession>
<comment type="caution">
    <text evidence="12">The sequence shown here is derived from an EMBL/GenBank/DDBJ whole genome shotgun (WGS) entry which is preliminary data.</text>
</comment>
<keyword evidence="12" id="KW-0255">Endonuclease</keyword>
<dbReference type="NCBIfam" id="TIGR01083">
    <property type="entry name" value="nth"/>
    <property type="match status" value="1"/>
</dbReference>
<keyword evidence="13" id="KW-1185">Reference proteome</keyword>
<dbReference type="InterPro" id="IPR000445">
    <property type="entry name" value="HhH_motif"/>
</dbReference>
<dbReference type="EC" id="4.2.99.18" evidence="10"/>
<dbReference type="SUPFAM" id="SSF48150">
    <property type="entry name" value="DNA-glycosylase"/>
    <property type="match status" value="1"/>
</dbReference>
<dbReference type="Pfam" id="PF00730">
    <property type="entry name" value="HhH-GPD"/>
    <property type="match status" value="1"/>
</dbReference>
<dbReference type="FunFam" id="1.10.340.30:FF:000001">
    <property type="entry name" value="Endonuclease III"/>
    <property type="match status" value="1"/>
</dbReference>
<dbReference type="InterPro" id="IPR004036">
    <property type="entry name" value="Endonuclease-III-like_CS2"/>
</dbReference>
<name>K9EXP7_9LACT</name>
<comment type="catalytic activity">
    <reaction evidence="10">
        <text>2'-deoxyribonucleotide-(2'-deoxyribose 5'-phosphate)-2'-deoxyribonucleotide-DNA = a 3'-end 2'-deoxyribonucleotide-(2,3-dehydro-2,3-deoxyribose 5'-phosphate)-DNA + a 5'-end 5'-phospho-2'-deoxyribonucleoside-DNA + H(+)</text>
        <dbReference type="Rhea" id="RHEA:66592"/>
        <dbReference type="Rhea" id="RHEA-COMP:13180"/>
        <dbReference type="Rhea" id="RHEA-COMP:16897"/>
        <dbReference type="Rhea" id="RHEA-COMP:17067"/>
        <dbReference type="ChEBI" id="CHEBI:15378"/>
        <dbReference type="ChEBI" id="CHEBI:136412"/>
        <dbReference type="ChEBI" id="CHEBI:157695"/>
        <dbReference type="ChEBI" id="CHEBI:167181"/>
        <dbReference type="EC" id="4.2.99.18"/>
    </reaction>
</comment>
<dbReference type="HAMAP" id="MF_00942">
    <property type="entry name" value="Nth"/>
    <property type="match status" value="1"/>
</dbReference>
<gene>
    <name evidence="10" type="primary">nth</name>
    <name evidence="12" type="ORF">HMPREF9698_00490</name>
</gene>
<evidence type="ECO:0000313" key="13">
    <source>
        <dbReference type="Proteomes" id="UP000009875"/>
    </source>
</evidence>
<comment type="function">
    <text evidence="10">DNA repair enzyme that has both DNA N-glycosylase activity and AP-lyase activity. The DNA N-glycosylase activity releases various damaged pyrimidines from DNA by cleaving the N-glycosidic bond, leaving an AP (apurinic/apyrimidinic) site. The AP-lyase activity cleaves the phosphodiester bond 3' to the AP site by a beta-elimination, leaving a 3'-terminal unsaturated sugar and a product with a terminal 5'-phosphate.</text>
</comment>
<dbReference type="GO" id="GO:0046872">
    <property type="term" value="F:metal ion binding"/>
    <property type="evidence" value="ECO:0007669"/>
    <property type="project" value="UniProtKB-KW"/>
</dbReference>
<dbReference type="Gene3D" id="1.10.1670.10">
    <property type="entry name" value="Helix-hairpin-Helix base-excision DNA repair enzymes (C-terminal)"/>
    <property type="match status" value="1"/>
</dbReference>
<keyword evidence="9 10" id="KW-0326">Glycosidase</keyword>
<evidence type="ECO:0000256" key="5">
    <source>
        <dbReference type="ARBA" id="ARBA00022801"/>
    </source>
</evidence>
<feature type="domain" description="HhH-GPD" evidence="11">
    <location>
        <begin position="56"/>
        <end position="204"/>
    </location>
</feature>
<keyword evidence="8 10" id="KW-0234">DNA repair</keyword>
<evidence type="ECO:0000256" key="7">
    <source>
        <dbReference type="ARBA" id="ARBA00023014"/>
    </source>
</evidence>
<keyword evidence="10" id="KW-0456">Lyase</keyword>
<dbReference type="PIRSF" id="PIRSF001435">
    <property type="entry name" value="Nth"/>
    <property type="match status" value="1"/>
</dbReference>
<dbReference type="GO" id="GO:0019104">
    <property type="term" value="F:DNA N-glycosylase activity"/>
    <property type="evidence" value="ECO:0007669"/>
    <property type="project" value="UniProtKB-UniRule"/>
</dbReference>
<organism evidence="12 13">
    <name type="scientific">Alloiococcus otitis ATCC 51267</name>
    <dbReference type="NCBI Taxonomy" id="883081"/>
    <lineage>
        <taxon>Bacteria</taxon>
        <taxon>Bacillati</taxon>
        <taxon>Bacillota</taxon>
        <taxon>Bacilli</taxon>
        <taxon>Lactobacillales</taxon>
        <taxon>Carnobacteriaceae</taxon>
        <taxon>Alloiococcus</taxon>
    </lineage>
</organism>
<dbReference type="GO" id="GO:0051539">
    <property type="term" value="F:4 iron, 4 sulfur cluster binding"/>
    <property type="evidence" value="ECO:0007669"/>
    <property type="project" value="UniProtKB-KW"/>
</dbReference>
<evidence type="ECO:0000256" key="6">
    <source>
        <dbReference type="ARBA" id="ARBA00023004"/>
    </source>
</evidence>
<comment type="caution">
    <text evidence="10">Lacks conserved residue(s) required for the propagation of feature annotation.</text>
</comment>
<evidence type="ECO:0000256" key="9">
    <source>
        <dbReference type="ARBA" id="ARBA00023295"/>
    </source>
</evidence>
<dbReference type="PANTHER" id="PTHR10359">
    <property type="entry name" value="A/G-SPECIFIC ADENINE GLYCOSYLASE/ENDONUCLEASE III"/>
    <property type="match status" value="1"/>
</dbReference>
<dbReference type="PATRIC" id="fig|883081.3.peg.490"/>
<dbReference type="CDD" id="cd00056">
    <property type="entry name" value="ENDO3c"/>
    <property type="match status" value="1"/>
</dbReference>
<comment type="similarity">
    <text evidence="1 10">Belongs to the Nth/MutY family.</text>
</comment>
<proteinExistence type="inferred from homology"/>
<dbReference type="RefSeq" id="WP_003777006.1">
    <property type="nucleotide sequence ID" value="NZ_JH992957.1"/>
</dbReference>
<sequence>MTIQESHNQEGVSKLTKLLSSKETTQVVKAMGKLFPDAKAELNHDNAFQLLIAVILSAQTTDTAVNKVTTKLFEAYPQPEDLKEADQADIEDKIKTIGLYRNKAKFIKQCASDIVDKFDGQVPSNRKDLESLAGVGRKTANVVMSVAFEEPAIAVDTHVNRIAKKFHIAAEDDSIAQVEKRLNDKLPKDLWSQAHHWMIFFGRYQCPARKHDHEECVRKVYDIIEKEKL</sequence>
<keyword evidence="6" id="KW-0408">Iron</keyword>
<protein>
    <recommendedName>
        <fullName evidence="10">Endonuclease III</fullName>
        <ecNumber evidence="10">4.2.99.18</ecNumber>
    </recommendedName>
    <alternativeName>
        <fullName evidence="10">DNA-(apurinic or apyrimidinic site) lyase</fullName>
    </alternativeName>
</protein>
<keyword evidence="4 10" id="KW-0227">DNA damage</keyword>
<dbReference type="SMART" id="SM00478">
    <property type="entry name" value="ENDO3c"/>
    <property type="match status" value="1"/>
</dbReference>
<dbReference type="OrthoDB" id="9800977at2"/>
<dbReference type="PROSITE" id="PS01155">
    <property type="entry name" value="ENDONUCLEASE_III_2"/>
    <property type="match status" value="1"/>
</dbReference>